<dbReference type="GO" id="GO:0030983">
    <property type="term" value="F:mismatched DNA binding"/>
    <property type="evidence" value="ECO:0007669"/>
    <property type="project" value="InterPro"/>
</dbReference>
<evidence type="ECO:0000256" key="4">
    <source>
        <dbReference type="SAM" id="Phobius"/>
    </source>
</evidence>
<feature type="domain" description="DNA mismatch repair proteins mutS family" evidence="5">
    <location>
        <begin position="432"/>
        <end position="614"/>
    </location>
</feature>
<feature type="transmembrane region" description="Helical" evidence="4">
    <location>
        <begin position="55"/>
        <end position="72"/>
    </location>
</feature>
<dbReference type="STRING" id="871963.Desdi_2500"/>
<keyword evidence="7" id="KW-1185">Reference proteome</keyword>
<dbReference type="SUPFAM" id="SSF52540">
    <property type="entry name" value="P-loop containing nucleoside triphosphate hydrolases"/>
    <property type="match status" value="1"/>
</dbReference>
<dbReference type="GO" id="GO:0005524">
    <property type="term" value="F:ATP binding"/>
    <property type="evidence" value="ECO:0007669"/>
    <property type="project" value="UniProtKB-KW"/>
</dbReference>
<dbReference type="SUPFAM" id="SSF48334">
    <property type="entry name" value="DNA repair protein MutS, domain III"/>
    <property type="match status" value="1"/>
</dbReference>
<dbReference type="PANTHER" id="PTHR11361:SF99">
    <property type="entry name" value="DNA MISMATCH REPAIR PROTEIN"/>
    <property type="match status" value="1"/>
</dbReference>
<dbReference type="AlphaFoldDB" id="L0F7W1"/>
<dbReference type="InterPro" id="IPR027417">
    <property type="entry name" value="P-loop_NTPase"/>
</dbReference>
<evidence type="ECO:0000256" key="2">
    <source>
        <dbReference type="ARBA" id="ARBA00022840"/>
    </source>
</evidence>
<dbReference type="InterPro" id="IPR036187">
    <property type="entry name" value="DNA_mismatch_repair_MutS_sf"/>
</dbReference>
<organism evidence="6 7">
    <name type="scientific">Desulfitobacterium dichloroeliminans (strain LMG P-21439 / DCA1)</name>
    <dbReference type="NCBI Taxonomy" id="871963"/>
    <lineage>
        <taxon>Bacteria</taxon>
        <taxon>Bacillati</taxon>
        <taxon>Bacillota</taxon>
        <taxon>Clostridia</taxon>
        <taxon>Eubacteriales</taxon>
        <taxon>Desulfitobacteriaceae</taxon>
        <taxon>Desulfitobacterium</taxon>
    </lineage>
</organism>
<dbReference type="KEGG" id="ddl:Desdi_2500"/>
<evidence type="ECO:0000313" key="7">
    <source>
        <dbReference type="Proteomes" id="UP000010797"/>
    </source>
</evidence>
<keyword evidence="3" id="KW-0238">DNA-binding</keyword>
<keyword evidence="4" id="KW-0472">Membrane</keyword>
<dbReference type="Proteomes" id="UP000010797">
    <property type="component" value="Chromosome"/>
</dbReference>
<evidence type="ECO:0000313" key="6">
    <source>
        <dbReference type="EMBL" id="AGA69924.1"/>
    </source>
</evidence>
<dbReference type="InterPro" id="IPR000432">
    <property type="entry name" value="DNA_mismatch_repair_MutS_C"/>
</dbReference>
<evidence type="ECO:0000256" key="3">
    <source>
        <dbReference type="ARBA" id="ARBA00023125"/>
    </source>
</evidence>
<dbReference type="OrthoDB" id="9802448at2"/>
<dbReference type="GO" id="GO:0140664">
    <property type="term" value="F:ATP-dependent DNA damage sensor activity"/>
    <property type="evidence" value="ECO:0007669"/>
    <property type="project" value="InterPro"/>
</dbReference>
<reference evidence="7" key="1">
    <citation type="submission" date="2012-02" db="EMBL/GenBank/DDBJ databases">
        <title>Complete sequence of Desulfitobacterium dichloroeliminans LMG P-21439.</title>
        <authorList>
            <person name="Lucas S."/>
            <person name="Han J."/>
            <person name="Lapidus A."/>
            <person name="Cheng J.-F."/>
            <person name="Goodwin L."/>
            <person name="Pitluck S."/>
            <person name="Peters L."/>
            <person name="Ovchinnikova G."/>
            <person name="Teshima H."/>
            <person name="Detter J.C."/>
            <person name="Han C."/>
            <person name="Tapia R."/>
            <person name="Land M."/>
            <person name="Hauser L."/>
            <person name="Kyrpides N."/>
            <person name="Ivanova N."/>
            <person name="Pagani I."/>
            <person name="Kruse T."/>
            <person name="de Vos W.M."/>
            <person name="Boon N."/>
            <person name="Smidt H."/>
            <person name="Woyke T."/>
        </authorList>
    </citation>
    <scope>NUCLEOTIDE SEQUENCE [LARGE SCALE GENOMIC DNA]</scope>
    <source>
        <strain evidence="7">LMG P-21439 / DCA1</strain>
    </source>
</reference>
<keyword evidence="4" id="KW-1133">Transmembrane helix</keyword>
<dbReference type="PANTHER" id="PTHR11361">
    <property type="entry name" value="DNA MISMATCH REPAIR PROTEIN MUTS FAMILY MEMBER"/>
    <property type="match status" value="1"/>
</dbReference>
<dbReference type="RefSeq" id="WP_015262895.1">
    <property type="nucleotide sequence ID" value="NC_019903.1"/>
</dbReference>
<accession>L0F7W1</accession>
<protein>
    <submittedName>
        <fullName evidence="6">Mismatch repair ATPase (MutS family)</fullName>
    </submittedName>
</protein>
<evidence type="ECO:0000256" key="1">
    <source>
        <dbReference type="ARBA" id="ARBA00022741"/>
    </source>
</evidence>
<dbReference type="eggNOG" id="COG0249">
    <property type="taxonomic scope" value="Bacteria"/>
</dbReference>
<dbReference type="GO" id="GO:0006298">
    <property type="term" value="P:mismatch repair"/>
    <property type="evidence" value="ECO:0007669"/>
    <property type="project" value="InterPro"/>
</dbReference>
<dbReference type="GO" id="GO:0005829">
    <property type="term" value="C:cytosol"/>
    <property type="evidence" value="ECO:0007669"/>
    <property type="project" value="TreeGrafter"/>
</dbReference>
<dbReference type="CDD" id="cd03283">
    <property type="entry name" value="ABC_MutS-like"/>
    <property type="match status" value="1"/>
</dbReference>
<dbReference type="EMBL" id="CP003344">
    <property type="protein sequence ID" value="AGA69924.1"/>
    <property type="molecule type" value="Genomic_DNA"/>
</dbReference>
<dbReference type="Gene3D" id="3.40.50.300">
    <property type="entry name" value="P-loop containing nucleotide triphosphate hydrolases"/>
    <property type="match status" value="1"/>
</dbReference>
<dbReference type="SMART" id="SM00534">
    <property type="entry name" value="MUTSac"/>
    <property type="match status" value="1"/>
</dbReference>
<feature type="transmembrane region" description="Helical" evidence="4">
    <location>
        <begin position="213"/>
        <end position="234"/>
    </location>
</feature>
<evidence type="ECO:0000259" key="5">
    <source>
        <dbReference type="SMART" id="SM00534"/>
    </source>
</evidence>
<dbReference type="Pfam" id="PF00488">
    <property type="entry name" value="MutS_V"/>
    <property type="match status" value="1"/>
</dbReference>
<feature type="transmembrane region" description="Helical" evidence="4">
    <location>
        <begin position="31"/>
        <end position="49"/>
    </location>
</feature>
<keyword evidence="1" id="KW-0547">Nucleotide-binding</keyword>
<dbReference type="HOGENOM" id="CLU_030717_0_0_9"/>
<keyword evidence="4" id="KW-0812">Transmembrane</keyword>
<gene>
    <name evidence="6" type="ordered locus">Desdi_2500</name>
</gene>
<sequence>MSVPERIYSNRKQAYENLSTKQKRAANQLSNYRLFSFVVGFALAVFLYLTVSSVLGILMGVLTFGFFLYLASQHRQVRAQLRHAEILANLNQKGLERLAGEWVNFKDVGAEFKDDMHPYASDLDLFGQASIFQWINSACSPLGRKALSSTLKNSQHSHGEIAKRQAAITELGEALGWRQRFEAEGAVVADQFQATEPFIQWAEEREEAYLQPMLKLGVTVLPTITCVATAFYLYGGRIPWQMVALLIGTQILLLQLYGKDRSKVLSMVYKHEASLKTYSEMLKLLEKKKFHSDELNRLQSLLRDKEGHSAQCQIQKLSKLVERISNRDNAMFIAINILTLWDYHCLIALEEWKSGSGRLLKTWLEVIAEMEALASLATISFENPQWVMPDIVENSNEKAGNVAWQGLSARKLGHPLLTVKRVANDFTLQEPSGIALITGSNMSGKSTFLRTVGTNLLLAYTGAPVCAEHFRCSIFHLWTCMRVSDNLEQSISSFYAEILRIKEIVEAAKTERSVFFLLDEIFKGTNSHDRHQGAIALIQQLQKDGAMGLVSTHDLELGDLEKKSNSKIINYHFREHYQDNEIFFDYKLREGISTTRNALYLIRLAGIEVNDINQ</sequence>
<keyword evidence="2" id="KW-0067">ATP-binding</keyword>
<name>L0F7W1_DESDL</name>
<proteinExistence type="predicted"/>
<dbReference type="InterPro" id="IPR045076">
    <property type="entry name" value="MutS"/>
</dbReference>